<dbReference type="AlphaFoldDB" id="A0A0C3PZY6"/>
<evidence type="ECO:0000313" key="3">
    <source>
        <dbReference type="EMBL" id="KIO15556.1"/>
    </source>
</evidence>
<dbReference type="PANTHER" id="PTHR11566">
    <property type="entry name" value="DYNAMIN"/>
    <property type="match status" value="1"/>
</dbReference>
<dbReference type="PROSITE" id="PS51718">
    <property type="entry name" value="G_DYNAMIN_2"/>
    <property type="match status" value="1"/>
</dbReference>
<gene>
    <name evidence="3" type="ORF">M407DRAFT_34852</name>
</gene>
<dbReference type="SUPFAM" id="SSF52540">
    <property type="entry name" value="P-loop containing nucleoside triphosphate hydrolases"/>
    <property type="match status" value="1"/>
</dbReference>
<dbReference type="GO" id="GO:0005525">
    <property type="term" value="F:GTP binding"/>
    <property type="evidence" value="ECO:0007669"/>
    <property type="project" value="InterPro"/>
</dbReference>
<dbReference type="PRINTS" id="PR00195">
    <property type="entry name" value="DYNAMIN"/>
</dbReference>
<dbReference type="InterPro" id="IPR027417">
    <property type="entry name" value="P-loop_NTPase"/>
</dbReference>
<dbReference type="GO" id="GO:0003924">
    <property type="term" value="F:GTPase activity"/>
    <property type="evidence" value="ECO:0007669"/>
    <property type="project" value="TreeGrafter"/>
</dbReference>
<evidence type="ECO:0000313" key="4">
    <source>
        <dbReference type="Proteomes" id="UP000054248"/>
    </source>
</evidence>
<evidence type="ECO:0000256" key="1">
    <source>
        <dbReference type="SAM" id="MobiDB-lite"/>
    </source>
</evidence>
<dbReference type="InterPro" id="IPR022812">
    <property type="entry name" value="Dynamin"/>
</dbReference>
<dbReference type="InterPro" id="IPR030381">
    <property type="entry name" value="G_DYNAMIN_dom"/>
</dbReference>
<dbReference type="Gene3D" id="3.40.50.300">
    <property type="entry name" value="P-loop containing nucleotide triphosphate hydrolases"/>
    <property type="match status" value="1"/>
</dbReference>
<feature type="domain" description="Dynamin-type G" evidence="2">
    <location>
        <begin position="59"/>
        <end position="206"/>
    </location>
</feature>
<organism evidence="3 4">
    <name type="scientific">Tulasnella calospora MUT 4182</name>
    <dbReference type="NCBI Taxonomy" id="1051891"/>
    <lineage>
        <taxon>Eukaryota</taxon>
        <taxon>Fungi</taxon>
        <taxon>Dikarya</taxon>
        <taxon>Basidiomycota</taxon>
        <taxon>Agaricomycotina</taxon>
        <taxon>Agaricomycetes</taxon>
        <taxon>Cantharellales</taxon>
        <taxon>Tulasnellaceae</taxon>
        <taxon>Tulasnella</taxon>
    </lineage>
</organism>
<feature type="region of interest" description="Disordered" evidence="1">
    <location>
        <begin position="1"/>
        <end position="30"/>
    </location>
</feature>
<dbReference type="PANTHER" id="PTHR11566:SF131">
    <property type="entry name" value="GTPASE, PUTATIVE (AFU_ORTHOLOGUE AFUA_6G07630)-RELATED"/>
    <property type="match status" value="1"/>
</dbReference>
<dbReference type="GO" id="GO:0031623">
    <property type="term" value="P:receptor internalization"/>
    <property type="evidence" value="ECO:0007669"/>
    <property type="project" value="TreeGrafter"/>
</dbReference>
<dbReference type="OrthoDB" id="5061070at2759"/>
<proteinExistence type="predicted"/>
<dbReference type="HOGENOM" id="CLU_1332782_0_0_1"/>
<dbReference type="GO" id="GO:0005737">
    <property type="term" value="C:cytoplasm"/>
    <property type="evidence" value="ECO:0007669"/>
    <property type="project" value="TreeGrafter"/>
</dbReference>
<dbReference type="GO" id="GO:0008017">
    <property type="term" value="F:microtubule binding"/>
    <property type="evidence" value="ECO:0007669"/>
    <property type="project" value="TreeGrafter"/>
</dbReference>
<dbReference type="GO" id="GO:0005886">
    <property type="term" value="C:plasma membrane"/>
    <property type="evidence" value="ECO:0007669"/>
    <property type="project" value="TreeGrafter"/>
</dbReference>
<feature type="compositionally biased region" description="Low complexity" evidence="1">
    <location>
        <begin position="1"/>
        <end position="12"/>
    </location>
</feature>
<sequence>MSDSNDSSSWDNIPPAASGTTNPETGSDQNSMFMQTYTARRRQILDVLNVLTSLGIQNDIDLPRVAVLGSQSAGKSSLIESMSGISLPRAAGTCTRCPMECRLQFGETWSCKVMLRFEFNSDGNRLPTPREVSFGAPISDKAEVTLRLQRAQRAILRPSIDSDKFLDDSDKKISGESLTFSKNYVCIHVQGPDVPDLTFYDLPGTF</sequence>
<protein>
    <recommendedName>
        <fullName evidence="2">Dynamin-type G domain-containing protein</fullName>
    </recommendedName>
</protein>
<evidence type="ECO:0000259" key="2">
    <source>
        <dbReference type="PROSITE" id="PS51718"/>
    </source>
</evidence>
<reference evidence="3 4" key="1">
    <citation type="submission" date="2014-04" db="EMBL/GenBank/DDBJ databases">
        <authorList>
            <consortium name="DOE Joint Genome Institute"/>
            <person name="Kuo A."/>
            <person name="Girlanda M."/>
            <person name="Perotto S."/>
            <person name="Kohler A."/>
            <person name="Nagy L.G."/>
            <person name="Floudas D."/>
            <person name="Copeland A."/>
            <person name="Barry K.W."/>
            <person name="Cichocki N."/>
            <person name="Veneault-Fourrey C."/>
            <person name="LaButti K."/>
            <person name="Lindquist E.A."/>
            <person name="Lipzen A."/>
            <person name="Lundell T."/>
            <person name="Morin E."/>
            <person name="Murat C."/>
            <person name="Sun H."/>
            <person name="Tunlid A."/>
            <person name="Henrissat B."/>
            <person name="Grigoriev I.V."/>
            <person name="Hibbett D.S."/>
            <person name="Martin F."/>
            <person name="Nordberg H.P."/>
            <person name="Cantor M.N."/>
            <person name="Hua S.X."/>
        </authorList>
    </citation>
    <scope>NUCLEOTIDE SEQUENCE [LARGE SCALE GENOMIC DNA]</scope>
    <source>
        <strain evidence="3 4">MUT 4182</strain>
    </source>
</reference>
<reference evidence="4" key="2">
    <citation type="submission" date="2015-01" db="EMBL/GenBank/DDBJ databases">
        <title>Evolutionary Origins and Diversification of the Mycorrhizal Mutualists.</title>
        <authorList>
            <consortium name="DOE Joint Genome Institute"/>
            <consortium name="Mycorrhizal Genomics Consortium"/>
            <person name="Kohler A."/>
            <person name="Kuo A."/>
            <person name="Nagy L.G."/>
            <person name="Floudas D."/>
            <person name="Copeland A."/>
            <person name="Barry K.W."/>
            <person name="Cichocki N."/>
            <person name="Veneault-Fourrey C."/>
            <person name="LaButti K."/>
            <person name="Lindquist E.A."/>
            <person name="Lipzen A."/>
            <person name="Lundell T."/>
            <person name="Morin E."/>
            <person name="Murat C."/>
            <person name="Riley R."/>
            <person name="Ohm R."/>
            <person name="Sun H."/>
            <person name="Tunlid A."/>
            <person name="Henrissat B."/>
            <person name="Grigoriev I.V."/>
            <person name="Hibbett D.S."/>
            <person name="Martin F."/>
        </authorList>
    </citation>
    <scope>NUCLEOTIDE SEQUENCE [LARGE SCALE GENOMIC DNA]</scope>
    <source>
        <strain evidence="4">MUT 4182</strain>
    </source>
</reference>
<dbReference type="GO" id="GO:0005874">
    <property type="term" value="C:microtubule"/>
    <property type="evidence" value="ECO:0007669"/>
    <property type="project" value="TreeGrafter"/>
</dbReference>
<dbReference type="InterPro" id="IPR045063">
    <property type="entry name" value="Dynamin_N"/>
</dbReference>
<keyword evidence="4" id="KW-1185">Reference proteome</keyword>
<accession>A0A0C3PZY6</accession>
<dbReference type="STRING" id="1051891.A0A0C3PZY6"/>
<name>A0A0C3PZY6_9AGAM</name>
<dbReference type="Proteomes" id="UP000054248">
    <property type="component" value="Unassembled WGS sequence"/>
</dbReference>
<dbReference type="EMBL" id="KN823966">
    <property type="protein sequence ID" value="KIO15556.1"/>
    <property type="molecule type" value="Genomic_DNA"/>
</dbReference>
<feature type="compositionally biased region" description="Polar residues" evidence="1">
    <location>
        <begin position="18"/>
        <end position="30"/>
    </location>
</feature>
<dbReference type="Pfam" id="PF00350">
    <property type="entry name" value="Dynamin_N"/>
    <property type="match status" value="1"/>
</dbReference>